<sequence>MSTDDELLDSSSSGTHSANTADTSLQSSPLLNPKVIVALPTPFFPASLEEEDPNRQCPPLPSTFPPLPYNETPRTAAQVDVQTPDAWIKRDPGLIRLTGKHPFNTEGVLSAVFDAGFLTPAHLHVVRNHGAVPQISPNTAYAEWKIEIHGLVTRPIILSVQDLARLFTVRTLPMTLCCAGNRRKEQNVVRKSLGFDWGSAGVSTSLWTGVYLADILDYVGVDKRRAKHVIFEGADTNLPKGPYGTSQRLTWAMNREKGMLIAWAMNGLPLEPDHGFPVRLIVPGQIGGRMVKWLTRIEVSEIESNHYLHYWDNKVLPMTLTPEQARNEPKWWYDPSYIITELNVNSVIAKPAHAETLFVSTSQGTCDEKSYTLRGFGYAGGGRRVTRIEISLDEGSTWALADVEYPEDKYRETAYEHPIYGLIDLTDRDTCFCWCFWSWTISVSTLAQSDVVTLRAMDEAMNIQPRDMYLNATSMLNNWWFRVAIRKEKCEDGVLLTFEHPAPVGEQPFPGWMERMRTAGEDFLNPKFGNNNELSQKIVGSKSSHQNEEVSMVLPDVVRKISPEEMEKQGRERSWFVVNNEVYDATNYLDEHPGGPDSILLMAGQDATEDFMAIHSSDAKKKLAEYHIGTLSAPLRPQASTVIQRGLDAPFLDSKTWETVSLISIKRVNHDSLIYRFVFPPGAEKQLLGLPVGQHVFVRLRRKDTGEVIQRAYTPVSWRHVKGEIEFLIKLYLPCAQWPVGGKMSMGFDSLQIGDSVEIKGPLGLFVWLGRGMASWRGAERKLREIGMVYGGSGITPILQVLRAILHDDGDAETKIYLISANKTEEDILCREEIEALVTKNGLRLSVYYVLSSTETLTEVWTQGRGRVDEEVLRRYLPDPPGERTGDDSVNGGKMILSCGPPGMIEHLRNSLRQIGWDVERDLVVF</sequence>
<keyword evidence="2" id="KW-1185">Reference proteome</keyword>
<evidence type="ECO:0000313" key="2">
    <source>
        <dbReference type="Proteomes" id="UP001055072"/>
    </source>
</evidence>
<dbReference type="Proteomes" id="UP001055072">
    <property type="component" value="Unassembled WGS sequence"/>
</dbReference>
<reference evidence="1" key="1">
    <citation type="journal article" date="2021" name="Environ. Microbiol.">
        <title>Gene family expansions and transcriptome signatures uncover fungal adaptations to wood decay.</title>
        <authorList>
            <person name="Hage H."/>
            <person name="Miyauchi S."/>
            <person name="Viragh M."/>
            <person name="Drula E."/>
            <person name="Min B."/>
            <person name="Chaduli D."/>
            <person name="Navarro D."/>
            <person name="Favel A."/>
            <person name="Norest M."/>
            <person name="Lesage-Meessen L."/>
            <person name="Balint B."/>
            <person name="Merenyi Z."/>
            <person name="de Eugenio L."/>
            <person name="Morin E."/>
            <person name="Martinez A.T."/>
            <person name="Baldrian P."/>
            <person name="Stursova M."/>
            <person name="Martinez M.J."/>
            <person name="Novotny C."/>
            <person name="Magnuson J.K."/>
            <person name="Spatafora J.W."/>
            <person name="Maurice S."/>
            <person name="Pangilinan J."/>
            <person name="Andreopoulos W."/>
            <person name="LaButti K."/>
            <person name="Hundley H."/>
            <person name="Na H."/>
            <person name="Kuo A."/>
            <person name="Barry K."/>
            <person name="Lipzen A."/>
            <person name="Henrissat B."/>
            <person name="Riley R."/>
            <person name="Ahrendt S."/>
            <person name="Nagy L.G."/>
            <person name="Grigoriev I.V."/>
            <person name="Martin F."/>
            <person name="Rosso M.N."/>
        </authorList>
    </citation>
    <scope>NUCLEOTIDE SEQUENCE</scope>
    <source>
        <strain evidence="1">CBS 384.51</strain>
    </source>
</reference>
<organism evidence="1 2">
    <name type="scientific">Irpex rosettiformis</name>
    <dbReference type="NCBI Taxonomy" id="378272"/>
    <lineage>
        <taxon>Eukaryota</taxon>
        <taxon>Fungi</taxon>
        <taxon>Dikarya</taxon>
        <taxon>Basidiomycota</taxon>
        <taxon>Agaricomycotina</taxon>
        <taxon>Agaricomycetes</taxon>
        <taxon>Polyporales</taxon>
        <taxon>Irpicaceae</taxon>
        <taxon>Irpex</taxon>
    </lineage>
</organism>
<accession>A0ACB8TVK3</accession>
<comment type="caution">
    <text evidence="1">The sequence shown here is derived from an EMBL/GenBank/DDBJ whole genome shotgun (WGS) entry which is preliminary data.</text>
</comment>
<gene>
    <name evidence="1" type="ORF">BDY19DRAFT_895569</name>
</gene>
<proteinExistence type="predicted"/>
<protein>
    <submittedName>
        <fullName evidence="1">Uncharacterized protein</fullName>
    </submittedName>
</protein>
<evidence type="ECO:0000313" key="1">
    <source>
        <dbReference type="EMBL" id="KAI0086010.1"/>
    </source>
</evidence>
<name>A0ACB8TVK3_9APHY</name>
<dbReference type="EMBL" id="MU274926">
    <property type="protein sequence ID" value="KAI0086010.1"/>
    <property type="molecule type" value="Genomic_DNA"/>
</dbReference>